<dbReference type="InterPro" id="IPR000909">
    <property type="entry name" value="PLipase_C_PInositol-sp_X_dom"/>
</dbReference>
<evidence type="ECO:0000256" key="7">
    <source>
        <dbReference type="RuleBase" id="RU361133"/>
    </source>
</evidence>
<dbReference type="InterPro" id="IPR001192">
    <property type="entry name" value="PI-PLC_fam"/>
</dbReference>
<evidence type="ECO:0000256" key="4">
    <source>
        <dbReference type="ARBA" id="ARBA00022963"/>
    </source>
</evidence>
<dbReference type="PROSITE" id="PS50007">
    <property type="entry name" value="PIPLC_X_DOMAIN"/>
    <property type="match status" value="1"/>
</dbReference>
<evidence type="ECO:0000256" key="8">
    <source>
        <dbReference type="SAM" id="MobiDB-lite"/>
    </source>
</evidence>
<feature type="compositionally biased region" description="Basic residues" evidence="8">
    <location>
        <begin position="206"/>
        <end position="216"/>
    </location>
</feature>
<sequence length="707" mass="78519">PPTSIPDDHHEYFSPLPHPLHGWKLNAGYFVAALADPILNSWMQPEHRVVYQDMSQPLNHYFINSSHNTYLTGDQLASDSSTEMYRIALLRGCRCLELDCWDGDDGLPIIYHGHTRTSRISFESVVQAIETYAFVTSPYPVILSLEVHTSSRQQGIMAAMFRNIFRGKLLMMTIDDFNRVPHGSVHPLPWEQRTADLGHTVNSSSHHNHPHHHHHTAAAGQNEPAAADEGDQWFQYTPEALMHKIIIKSKRKVEIYTQRPVNVGFTLHSAPSGRTDPNTSGGGSGKSRSSKKTEESDEEETDDDATETESRSQSASVGPSSSGETLVVRVTLPDVTTMPASRTANLEAKMKICMPYDVTSFGESRAMRLLHNKADQQEYRRLNMLMFTRTYPKGSRFDSSNYHPQPLWNCGAQLVALNFQTNDFPLRYNAAKFEQNGRCGYILKPEYLRRTGTYYDKSLAGVTVRQGTPTDVDSVVISPYTGKPIHLLRVRILSGYLLPRWNLAAHGSGEVGSIFVKAFMSGVPEDESKHVDDAHEDHQPVHAGGGVTSPVLTSLSTPMVASSTPIEDHALRRVGSTFQSMKSSLGSSFGFGSPLTTAIQLFTSGNRVHTTARVSNNNLNPTWAEEDFWFVVHCDELACLTLRVCAAHPRTKKIDDVAEATIPIGSLRCGIRAVPLRLVRTDFPLPHASLLAEFELVNPLAGQKLPF</sequence>
<evidence type="ECO:0000259" key="10">
    <source>
        <dbReference type="PROSITE" id="PS50008"/>
    </source>
</evidence>
<dbReference type="SUPFAM" id="SSF51695">
    <property type="entry name" value="PLC-like phosphodiesterases"/>
    <property type="match status" value="2"/>
</dbReference>
<keyword evidence="3 7" id="KW-0378">Hydrolase</keyword>
<dbReference type="SMART" id="SM00149">
    <property type="entry name" value="PLCYc"/>
    <property type="match status" value="1"/>
</dbReference>
<dbReference type="InterPro" id="IPR001711">
    <property type="entry name" value="PLipase_C_Pinositol-sp_Y"/>
</dbReference>
<accession>A0A0S4JB97</accession>
<dbReference type="CDD" id="cd08558">
    <property type="entry name" value="PI-PLCc_eukaryota"/>
    <property type="match status" value="1"/>
</dbReference>
<evidence type="ECO:0000256" key="6">
    <source>
        <dbReference type="ARBA" id="ARBA00023224"/>
    </source>
</evidence>
<dbReference type="EC" id="3.1.4.11" evidence="2 7"/>
<name>A0A0S4JB97_BODSA</name>
<dbReference type="EMBL" id="CYKH01001375">
    <property type="protein sequence ID" value="CUG86723.1"/>
    <property type="molecule type" value="Genomic_DNA"/>
</dbReference>
<dbReference type="PRINTS" id="PR00390">
    <property type="entry name" value="PHPHLIPASEC"/>
</dbReference>
<proteinExistence type="predicted"/>
<dbReference type="InterPro" id="IPR017946">
    <property type="entry name" value="PLC-like_Pdiesterase_TIM-brl"/>
</dbReference>
<evidence type="ECO:0000259" key="9">
    <source>
        <dbReference type="PROSITE" id="PS50004"/>
    </source>
</evidence>
<dbReference type="InterPro" id="IPR000008">
    <property type="entry name" value="C2_dom"/>
</dbReference>
<evidence type="ECO:0000256" key="2">
    <source>
        <dbReference type="ARBA" id="ARBA00012368"/>
    </source>
</evidence>
<dbReference type="Proteomes" id="UP000051952">
    <property type="component" value="Unassembled WGS sequence"/>
</dbReference>
<comment type="catalytic activity">
    <reaction evidence="1 7">
        <text>a 1,2-diacyl-sn-glycero-3-phospho-(1D-myo-inositol-4,5-bisphosphate) + H2O = 1D-myo-inositol 1,4,5-trisphosphate + a 1,2-diacyl-sn-glycerol + H(+)</text>
        <dbReference type="Rhea" id="RHEA:33179"/>
        <dbReference type="ChEBI" id="CHEBI:15377"/>
        <dbReference type="ChEBI" id="CHEBI:15378"/>
        <dbReference type="ChEBI" id="CHEBI:17815"/>
        <dbReference type="ChEBI" id="CHEBI:58456"/>
        <dbReference type="ChEBI" id="CHEBI:203600"/>
        <dbReference type="EC" id="3.1.4.11"/>
    </reaction>
</comment>
<feature type="region of interest" description="Disordered" evidence="8">
    <location>
        <begin position="265"/>
        <end position="326"/>
    </location>
</feature>
<dbReference type="SMART" id="SM00148">
    <property type="entry name" value="PLCXc"/>
    <property type="match status" value="1"/>
</dbReference>
<feature type="region of interest" description="Disordered" evidence="8">
    <location>
        <begin position="199"/>
        <end position="227"/>
    </location>
</feature>
<dbReference type="Gene3D" id="3.20.20.190">
    <property type="entry name" value="Phosphatidylinositol (PI) phosphodiesterase"/>
    <property type="match status" value="1"/>
</dbReference>
<protein>
    <recommendedName>
        <fullName evidence="2 7">Phosphoinositide phospholipase C</fullName>
        <ecNumber evidence="2 7">3.1.4.11</ecNumber>
    </recommendedName>
</protein>
<feature type="domain" description="PI-PLC Y-box" evidence="10">
    <location>
        <begin position="356"/>
        <end position="449"/>
    </location>
</feature>
<feature type="domain" description="C2" evidence="9">
    <location>
        <begin position="469"/>
        <end position="678"/>
    </location>
</feature>
<dbReference type="InterPro" id="IPR035892">
    <property type="entry name" value="C2_domain_sf"/>
</dbReference>
<dbReference type="SMART" id="SM00239">
    <property type="entry name" value="C2"/>
    <property type="match status" value="1"/>
</dbReference>
<dbReference type="PROSITE" id="PS50004">
    <property type="entry name" value="C2"/>
    <property type="match status" value="1"/>
</dbReference>
<evidence type="ECO:0000313" key="11">
    <source>
        <dbReference type="EMBL" id="CUG86723.1"/>
    </source>
</evidence>
<dbReference type="GO" id="GO:0048015">
    <property type="term" value="P:phosphatidylinositol-mediated signaling"/>
    <property type="evidence" value="ECO:0007669"/>
    <property type="project" value="TreeGrafter"/>
</dbReference>
<dbReference type="Pfam" id="PF00168">
    <property type="entry name" value="C2"/>
    <property type="match status" value="1"/>
</dbReference>
<keyword evidence="12" id="KW-1185">Reference proteome</keyword>
<evidence type="ECO:0000313" key="12">
    <source>
        <dbReference type="Proteomes" id="UP000051952"/>
    </source>
</evidence>
<dbReference type="Pfam" id="PF00388">
    <property type="entry name" value="PI-PLC-X"/>
    <property type="match status" value="1"/>
</dbReference>
<dbReference type="Gene3D" id="2.60.40.150">
    <property type="entry name" value="C2 domain"/>
    <property type="match status" value="1"/>
</dbReference>
<feature type="compositionally biased region" description="Low complexity" evidence="8">
    <location>
        <begin position="311"/>
        <end position="322"/>
    </location>
</feature>
<gene>
    <name evidence="11" type="ORF">BSAL_94425</name>
</gene>
<keyword evidence="5 7" id="KW-0443">Lipid metabolism</keyword>
<dbReference type="PANTHER" id="PTHR10336">
    <property type="entry name" value="PHOSPHOINOSITIDE-SPECIFIC PHOSPHOLIPASE C FAMILY PROTEIN"/>
    <property type="match status" value="1"/>
</dbReference>
<dbReference type="PROSITE" id="PS50008">
    <property type="entry name" value="PIPLC_Y_DOMAIN"/>
    <property type="match status" value="1"/>
</dbReference>
<feature type="non-terminal residue" evidence="11">
    <location>
        <position position="1"/>
    </location>
</feature>
<dbReference type="OrthoDB" id="269822at2759"/>
<dbReference type="GO" id="GO:0051209">
    <property type="term" value="P:release of sequestered calcium ion into cytosol"/>
    <property type="evidence" value="ECO:0007669"/>
    <property type="project" value="TreeGrafter"/>
</dbReference>
<keyword evidence="6" id="KW-0807">Transducer</keyword>
<dbReference type="PANTHER" id="PTHR10336:SF36">
    <property type="entry name" value="1-PHOSPHATIDYLINOSITOL 4,5-BISPHOSPHATE PHOSPHODIESTERASE BETA-4"/>
    <property type="match status" value="1"/>
</dbReference>
<dbReference type="AlphaFoldDB" id="A0A0S4JB97"/>
<evidence type="ECO:0000256" key="1">
    <source>
        <dbReference type="ARBA" id="ARBA00001195"/>
    </source>
</evidence>
<dbReference type="GO" id="GO:0004435">
    <property type="term" value="F:phosphatidylinositol-4,5-bisphosphate phospholipase C activity"/>
    <property type="evidence" value="ECO:0007669"/>
    <property type="project" value="UniProtKB-EC"/>
</dbReference>
<dbReference type="FunFam" id="3.20.20.190:FF:000084">
    <property type="match status" value="1"/>
</dbReference>
<dbReference type="Pfam" id="PF00387">
    <property type="entry name" value="PI-PLC-Y"/>
    <property type="match status" value="1"/>
</dbReference>
<dbReference type="GO" id="GO:0016042">
    <property type="term" value="P:lipid catabolic process"/>
    <property type="evidence" value="ECO:0007669"/>
    <property type="project" value="UniProtKB-KW"/>
</dbReference>
<feature type="compositionally biased region" description="Acidic residues" evidence="8">
    <location>
        <begin position="295"/>
        <end position="307"/>
    </location>
</feature>
<keyword evidence="4 7" id="KW-0442">Lipid degradation</keyword>
<dbReference type="VEuPathDB" id="TriTrypDB:BSAL_94425"/>
<dbReference type="SUPFAM" id="SSF49562">
    <property type="entry name" value="C2 domain (Calcium/lipid-binding domain, CaLB)"/>
    <property type="match status" value="1"/>
</dbReference>
<evidence type="ECO:0000256" key="5">
    <source>
        <dbReference type="ARBA" id="ARBA00023098"/>
    </source>
</evidence>
<organism evidence="11 12">
    <name type="scientific">Bodo saltans</name>
    <name type="common">Flagellated protozoan</name>
    <dbReference type="NCBI Taxonomy" id="75058"/>
    <lineage>
        <taxon>Eukaryota</taxon>
        <taxon>Discoba</taxon>
        <taxon>Euglenozoa</taxon>
        <taxon>Kinetoplastea</taxon>
        <taxon>Metakinetoplastina</taxon>
        <taxon>Eubodonida</taxon>
        <taxon>Bodonidae</taxon>
        <taxon>Bodo</taxon>
    </lineage>
</organism>
<evidence type="ECO:0000256" key="3">
    <source>
        <dbReference type="ARBA" id="ARBA00022801"/>
    </source>
</evidence>
<reference evidence="12" key="1">
    <citation type="submission" date="2015-09" db="EMBL/GenBank/DDBJ databases">
        <authorList>
            <consortium name="Pathogen Informatics"/>
        </authorList>
    </citation>
    <scope>NUCLEOTIDE SEQUENCE [LARGE SCALE GENOMIC DNA]</scope>
    <source>
        <strain evidence="12">Lake Konstanz</strain>
    </source>
</reference>